<comment type="caution">
    <text evidence="2">The sequence shown here is derived from an EMBL/GenBank/DDBJ whole genome shotgun (WGS) entry which is preliminary data.</text>
</comment>
<dbReference type="EMBL" id="BAAAHG010000103">
    <property type="protein sequence ID" value="GAA0933242.1"/>
    <property type="molecule type" value="Genomic_DNA"/>
</dbReference>
<dbReference type="Proteomes" id="UP001501005">
    <property type="component" value="Unassembled WGS sequence"/>
</dbReference>
<feature type="repeat" description="TPR" evidence="1">
    <location>
        <begin position="245"/>
        <end position="278"/>
    </location>
</feature>
<sequence>MENPLQSPALWPPARPRRPSRLLRRVLLVLLVVAGVLGAVLLAPPVEQPAVKAPAPAPGPAPGSVALTALSTGAPASLPGLTALIAERERHLRAQPRDAGAWAVLGAAYVERGRRTADEADHAKAEKALRTSLRLRPERNARALEGLAALANERRDFLAARSWGEKALRAEPGRWTAYAPLIDACIGLGDHEAAQDALDRLLRLHHSPAVMAKAAAVYRHRGWREDAAAQLSDAAASAASPVERAAYLEQAGDIAFERGNPEEALRYFDAALRLDPGRRTAAAGRGRTLAALGRTAEALRAYRRALAQRPRPEHLLELGELYQSLGRQQEAAAQYDLLRARIRRSTAAGVDDALVLGRFEADHGDPESAVRRLRAEWQRQPGTAVADALAWALHRTGRDEEALTFARKATETAGGGGVRNALYAYHRGMIERSLGRPGPARRHLEKALRTNPYFSPLAVSEAQTALAALGEPPVTGAPEDVTGR</sequence>
<organism evidence="2 3">
    <name type="scientific">Streptomyces thermoalcalitolerans</name>
    <dbReference type="NCBI Taxonomy" id="65605"/>
    <lineage>
        <taxon>Bacteria</taxon>
        <taxon>Bacillati</taxon>
        <taxon>Actinomycetota</taxon>
        <taxon>Actinomycetes</taxon>
        <taxon>Kitasatosporales</taxon>
        <taxon>Streptomycetaceae</taxon>
        <taxon>Streptomyces</taxon>
    </lineage>
</organism>
<dbReference type="PROSITE" id="PS50005">
    <property type="entry name" value="TPR"/>
    <property type="match status" value="1"/>
</dbReference>
<dbReference type="PANTHER" id="PTHR12558">
    <property type="entry name" value="CELL DIVISION CYCLE 16,23,27"/>
    <property type="match status" value="1"/>
</dbReference>
<dbReference type="InterPro" id="IPR019734">
    <property type="entry name" value="TPR_rpt"/>
</dbReference>
<proteinExistence type="predicted"/>
<evidence type="ECO:0000256" key="1">
    <source>
        <dbReference type="PROSITE-ProRule" id="PRU00339"/>
    </source>
</evidence>
<protein>
    <submittedName>
        <fullName evidence="2">Tetratricopeptide repeat protein</fullName>
    </submittedName>
</protein>
<name>A0ABP4A8W5_9ACTN</name>
<dbReference type="RefSeq" id="WP_344055150.1">
    <property type="nucleotide sequence ID" value="NZ_BAAAHG010000103.1"/>
</dbReference>
<evidence type="ECO:0000313" key="3">
    <source>
        <dbReference type="Proteomes" id="UP001501005"/>
    </source>
</evidence>
<reference evidence="3" key="1">
    <citation type="journal article" date="2019" name="Int. J. Syst. Evol. Microbiol.">
        <title>The Global Catalogue of Microorganisms (GCM) 10K type strain sequencing project: providing services to taxonomists for standard genome sequencing and annotation.</title>
        <authorList>
            <consortium name="The Broad Institute Genomics Platform"/>
            <consortium name="The Broad Institute Genome Sequencing Center for Infectious Disease"/>
            <person name="Wu L."/>
            <person name="Ma J."/>
        </authorList>
    </citation>
    <scope>NUCLEOTIDE SEQUENCE [LARGE SCALE GENOMIC DNA]</scope>
    <source>
        <strain evidence="3">JCM 10673</strain>
    </source>
</reference>
<evidence type="ECO:0000313" key="2">
    <source>
        <dbReference type="EMBL" id="GAA0933242.1"/>
    </source>
</evidence>
<keyword evidence="1" id="KW-0802">TPR repeat</keyword>
<dbReference type="Pfam" id="PF13432">
    <property type="entry name" value="TPR_16"/>
    <property type="match status" value="1"/>
</dbReference>
<gene>
    <name evidence="2" type="ORF">GCM10009549_57490</name>
</gene>
<accession>A0ABP4A8W5</accession>
<dbReference type="Pfam" id="PF14559">
    <property type="entry name" value="TPR_19"/>
    <property type="match status" value="1"/>
</dbReference>
<dbReference type="PANTHER" id="PTHR12558:SF13">
    <property type="entry name" value="CELL DIVISION CYCLE PROTEIN 27 HOMOLOG"/>
    <property type="match status" value="1"/>
</dbReference>
<dbReference type="SMART" id="SM00028">
    <property type="entry name" value="TPR"/>
    <property type="match status" value="6"/>
</dbReference>
<keyword evidence="3" id="KW-1185">Reference proteome</keyword>
<dbReference type="SUPFAM" id="SSF48452">
    <property type="entry name" value="TPR-like"/>
    <property type="match status" value="2"/>
</dbReference>
<dbReference type="Gene3D" id="1.25.40.10">
    <property type="entry name" value="Tetratricopeptide repeat domain"/>
    <property type="match status" value="3"/>
</dbReference>
<dbReference type="InterPro" id="IPR011990">
    <property type="entry name" value="TPR-like_helical_dom_sf"/>
</dbReference>